<keyword evidence="7" id="KW-1185">Reference proteome</keyword>
<evidence type="ECO:0000313" key="7">
    <source>
        <dbReference type="Proteomes" id="UP001597451"/>
    </source>
</evidence>
<reference evidence="7" key="1">
    <citation type="journal article" date="2019" name="Int. J. Syst. Evol. Microbiol.">
        <title>The Global Catalogue of Microorganisms (GCM) 10K type strain sequencing project: providing services to taxonomists for standard genome sequencing and annotation.</title>
        <authorList>
            <consortium name="The Broad Institute Genomics Platform"/>
            <consortium name="The Broad Institute Genome Sequencing Center for Infectious Disease"/>
            <person name="Wu L."/>
            <person name="Ma J."/>
        </authorList>
    </citation>
    <scope>NUCLEOTIDE SEQUENCE [LARGE SCALE GENOMIC DNA]</scope>
    <source>
        <strain evidence="7">TISTR 1858</strain>
    </source>
</reference>
<gene>
    <name evidence="6" type="ORF">ACFSUN_14065</name>
</gene>
<name>A0ABW5Q393_9BACI</name>
<comment type="caution">
    <text evidence="6">The sequence shown here is derived from an EMBL/GenBank/DDBJ whole genome shotgun (WGS) entry which is preliminary data.</text>
</comment>
<dbReference type="PANTHER" id="PTHR34382:SF7">
    <property type="entry name" value="PTS SYSTEM N,N'-DIACETYLCHITOBIOSE-SPECIFIC EIIA COMPONENT"/>
    <property type="match status" value="1"/>
</dbReference>
<organism evidence="6 7">
    <name type="scientific">Oceanobacillus kapialis</name>
    <dbReference type="NCBI Taxonomy" id="481353"/>
    <lineage>
        <taxon>Bacteria</taxon>
        <taxon>Bacillati</taxon>
        <taxon>Bacillota</taxon>
        <taxon>Bacilli</taxon>
        <taxon>Bacillales</taxon>
        <taxon>Bacillaceae</taxon>
        <taxon>Oceanobacillus</taxon>
    </lineage>
</organism>
<dbReference type="PIRSF" id="PIRSF000699">
    <property type="entry name" value="PTS_IILac_III"/>
    <property type="match status" value="1"/>
</dbReference>
<sequence>MNVDNLSMQIILHAGNAKGILHKTLEEGRAGNFSSTEDMLKEASEELLKAHKVQTSFIQEEAQEKLGVLPVILVHAQDHLMTVMSEQTLITEMIHLYKRQHELEQKVEQWLKPTDD</sequence>
<dbReference type="Gene3D" id="1.20.58.80">
    <property type="entry name" value="Phosphotransferase system, lactose/cellobiose-type IIA subunit"/>
    <property type="match status" value="1"/>
</dbReference>
<dbReference type="SUPFAM" id="SSF46973">
    <property type="entry name" value="Enzyme IIa from lactose specific PTS, IIa-lac"/>
    <property type="match status" value="1"/>
</dbReference>
<dbReference type="Proteomes" id="UP001597451">
    <property type="component" value="Unassembled WGS sequence"/>
</dbReference>
<keyword evidence="1" id="KW-0813">Transport</keyword>
<protein>
    <submittedName>
        <fullName evidence="6">PTS lactose/cellobiose transporter subunit IIA</fullName>
    </submittedName>
</protein>
<proteinExistence type="predicted"/>
<dbReference type="InterPro" id="IPR003188">
    <property type="entry name" value="PTS_IIA_lac/cel"/>
</dbReference>
<dbReference type="Pfam" id="PF02255">
    <property type="entry name" value="PTS_IIA"/>
    <property type="match status" value="1"/>
</dbReference>
<evidence type="ECO:0000256" key="1">
    <source>
        <dbReference type="ARBA" id="ARBA00022448"/>
    </source>
</evidence>
<keyword evidence="4" id="KW-0598">Phosphotransferase system</keyword>
<dbReference type="PROSITE" id="PS51095">
    <property type="entry name" value="PTS_EIIA_TYPE_3"/>
    <property type="match status" value="1"/>
</dbReference>
<evidence type="ECO:0000256" key="2">
    <source>
        <dbReference type="ARBA" id="ARBA00022597"/>
    </source>
</evidence>
<keyword evidence="2" id="KW-0762">Sugar transport</keyword>
<dbReference type="InterPro" id="IPR036542">
    <property type="entry name" value="PTS_IIA_lac/cel_sf"/>
</dbReference>
<evidence type="ECO:0000256" key="3">
    <source>
        <dbReference type="ARBA" id="ARBA00022679"/>
    </source>
</evidence>
<dbReference type="RefSeq" id="WP_379562698.1">
    <property type="nucleotide sequence ID" value="NZ_JBHUMX010000041.1"/>
</dbReference>
<dbReference type="PANTHER" id="PTHR34382">
    <property type="entry name" value="PTS SYSTEM N,N'-DIACETYLCHITOBIOSE-SPECIFIC EIIA COMPONENT"/>
    <property type="match status" value="1"/>
</dbReference>
<evidence type="ECO:0000256" key="4">
    <source>
        <dbReference type="ARBA" id="ARBA00022683"/>
    </source>
</evidence>
<dbReference type="EMBL" id="JBHUMX010000041">
    <property type="protein sequence ID" value="MFD2629910.1"/>
    <property type="molecule type" value="Genomic_DNA"/>
</dbReference>
<feature type="modified residue" description="Phosphohistidine; by HPr" evidence="5">
    <location>
        <position position="75"/>
    </location>
</feature>
<evidence type="ECO:0000313" key="6">
    <source>
        <dbReference type="EMBL" id="MFD2629910.1"/>
    </source>
</evidence>
<accession>A0ABW5Q393</accession>
<dbReference type="CDD" id="cd00215">
    <property type="entry name" value="PTS_IIA_lac"/>
    <property type="match status" value="1"/>
</dbReference>
<evidence type="ECO:0000256" key="5">
    <source>
        <dbReference type="PROSITE-ProRule" id="PRU00418"/>
    </source>
</evidence>
<keyword evidence="3" id="KW-0808">Transferase</keyword>